<organism evidence="2 3">
    <name type="scientific">Rhizocola hellebori</name>
    <dbReference type="NCBI Taxonomy" id="1392758"/>
    <lineage>
        <taxon>Bacteria</taxon>
        <taxon>Bacillati</taxon>
        <taxon>Actinomycetota</taxon>
        <taxon>Actinomycetes</taxon>
        <taxon>Micromonosporales</taxon>
        <taxon>Micromonosporaceae</taxon>
        <taxon>Rhizocola</taxon>
    </lineage>
</organism>
<evidence type="ECO:0000259" key="1">
    <source>
        <dbReference type="Pfam" id="PF03551"/>
    </source>
</evidence>
<keyword evidence="3" id="KW-1185">Reference proteome</keyword>
<dbReference type="InterPro" id="IPR036388">
    <property type="entry name" value="WH-like_DNA-bd_sf"/>
</dbReference>
<dbReference type="SUPFAM" id="SSF46785">
    <property type="entry name" value="Winged helix' DNA-binding domain"/>
    <property type="match status" value="1"/>
</dbReference>
<proteinExistence type="predicted"/>
<protein>
    <recommendedName>
        <fullName evidence="1">Transcription regulator PadR N-terminal domain-containing protein</fullName>
    </recommendedName>
</protein>
<evidence type="ECO:0000313" key="2">
    <source>
        <dbReference type="EMBL" id="GIH11065.1"/>
    </source>
</evidence>
<dbReference type="InterPro" id="IPR005149">
    <property type="entry name" value="Tscrpt_reg_PadR_N"/>
</dbReference>
<evidence type="ECO:0000313" key="3">
    <source>
        <dbReference type="Proteomes" id="UP000612899"/>
    </source>
</evidence>
<feature type="domain" description="Transcription regulator PadR N-terminal" evidence="1">
    <location>
        <begin position="21"/>
        <end position="79"/>
    </location>
</feature>
<dbReference type="PANTHER" id="PTHR33169:SF14">
    <property type="entry name" value="TRANSCRIPTIONAL REGULATOR RV3488"/>
    <property type="match status" value="1"/>
</dbReference>
<dbReference type="Proteomes" id="UP000612899">
    <property type="component" value="Unassembled WGS sequence"/>
</dbReference>
<dbReference type="RefSeq" id="WP_203914787.1">
    <property type="nucleotide sequence ID" value="NZ_BONY01000118.1"/>
</dbReference>
<dbReference type="InterPro" id="IPR052509">
    <property type="entry name" value="Metal_resp_DNA-bind_regulator"/>
</dbReference>
<dbReference type="AlphaFoldDB" id="A0A8J3VLQ1"/>
<comment type="caution">
    <text evidence="2">The sequence shown here is derived from an EMBL/GenBank/DDBJ whole genome shotgun (WGS) entry which is preliminary data.</text>
</comment>
<gene>
    <name evidence="2" type="ORF">Rhe02_91320</name>
</gene>
<accession>A0A8J3VLQ1</accession>
<sequence>MRITVPVAKVLSAFLADVAEDRYGLDLMKTTGLPSGTLYPILQRLQEAGWVTAEWEDIDPVAQGRPARRYYRLTPHGAESGRVALAELHAQTAPATQPGKVNPAW</sequence>
<dbReference type="PANTHER" id="PTHR33169">
    <property type="entry name" value="PADR-FAMILY TRANSCRIPTIONAL REGULATOR"/>
    <property type="match status" value="1"/>
</dbReference>
<dbReference type="InterPro" id="IPR036390">
    <property type="entry name" value="WH_DNA-bd_sf"/>
</dbReference>
<dbReference type="Pfam" id="PF03551">
    <property type="entry name" value="PadR"/>
    <property type="match status" value="1"/>
</dbReference>
<name>A0A8J3VLQ1_9ACTN</name>
<dbReference type="EMBL" id="BONY01000118">
    <property type="protein sequence ID" value="GIH11065.1"/>
    <property type="molecule type" value="Genomic_DNA"/>
</dbReference>
<dbReference type="Gene3D" id="1.10.10.10">
    <property type="entry name" value="Winged helix-like DNA-binding domain superfamily/Winged helix DNA-binding domain"/>
    <property type="match status" value="1"/>
</dbReference>
<reference evidence="2" key="1">
    <citation type="submission" date="2021-01" db="EMBL/GenBank/DDBJ databases">
        <title>Whole genome shotgun sequence of Rhizocola hellebori NBRC 109834.</title>
        <authorList>
            <person name="Komaki H."/>
            <person name="Tamura T."/>
        </authorList>
    </citation>
    <scope>NUCLEOTIDE SEQUENCE</scope>
    <source>
        <strain evidence="2">NBRC 109834</strain>
    </source>
</reference>